<reference evidence="1 2" key="1">
    <citation type="submission" date="2020-08" db="EMBL/GenBank/DDBJ databases">
        <title>Listeria ohnekaius sp. nov. and Listeria portnoyii sp. nov. isolated from non-agricultural and natural environments.</title>
        <authorList>
            <person name="Weller D."/>
            <person name="Belias A.M."/>
            <person name="Liao J."/>
            <person name="Guo S."/>
            <person name="Orsi R.H."/>
            <person name="Wiedmann M."/>
        </authorList>
    </citation>
    <scope>NUCLEOTIDE SEQUENCE [LARGE SCALE GENOMIC DNA]</scope>
    <source>
        <strain evidence="1 2">FSL W9-0585</strain>
    </source>
</reference>
<keyword evidence="2" id="KW-1185">Reference proteome</keyword>
<comment type="caution">
    <text evidence="1">The sequence shown here is derived from an EMBL/GenBank/DDBJ whole genome shotgun (WGS) entry which is preliminary data.</text>
</comment>
<sequence>MKGSDIIFPTIVEMFLKDGIKILGEEEEYVVQKFLEQAYVEQPCNEAVVYALIKLYNAKQAFEDAREVGQAFLMMDGYNKEILGELSATFLSLNEMDTYFSLVKQHLDKESQLDDLETSGVEEASNVIPFPKKIKPRRSIANFLEWGTAEQLEFLQQARFHDVEPYLEPFAAFLEDATTSPFVKSMIFELLQEKKVDAAFLVKKVGMEEQVNPSKIPLLTSDPFIEELIESLTRRWEHKNPSFLEQLLVIVQQHLFIMYPFRFPSEHIDLWSEAYSKWLSQMYGEIWRDNAEINHEELMEATQFIERMEQVQQNYLL</sequence>
<dbReference type="AlphaFoldDB" id="A0A7W1T6X7"/>
<dbReference type="EMBL" id="JABJVM010000008">
    <property type="protein sequence ID" value="MBA3926519.1"/>
    <property type="molecule type" value="Genomic_DNA"/>
</dbReference>
<dbReference type="RefSeq" id="WP_181676677.1">
    <property type="nucleotide sequence ID" value="NZ_JABJVM010000008.1"/>
</dbReference>
<protein>
    <recommendedName>
        <fullName evidence="3">Hydrolase</fullName>
    </recommendedName>
</protein>
<accession>A0A7W1T6X7</accession>
<proteinExistence type="predicted"/>
<evidence type="ECO:0000313" key="2">
    <source>
        <dbReference type="Proteomes" id="UP000548787"/>
    </source>
</evidence>
<evidence type="ECO:0008006" key="3">
    <source>
        <dbReference type="Google" id="ProtNLM"/>
    </source>
</evidence>
<gene>
    <name evidence="1" type="ORF">HPK16_09200</name>
</gene>
<evidence type="ECO:0000313" key="1">
    <source>
        <dbReference type="EMBL" id="MBA3926519.1"/>
    </source>
</evidence>
<name>A0A7W1T6X7_9LIST</name>
<organism evidence="1 2">
    <name type="scientific">Listeria rustica</name>
    <dbReference type="NCBI Taxonomy" id="2713503"/>
    <lineage>
        <taxon>Bacteria</taxon>
        <taxon>Bacillati</taxon>
        <taxon>Bacillota</taxon>
        <taxon>Bacilli</taxon>
        <taxon>Bacillales</taxon>
        <taxon>Listeriaceae</taxon>
        <taxon>Listeria</taxon>
    </lineage>
</organism>
<dbReference type="Proteomes" id="UP000548787">
    <property type="component" value="Unassembled WGS sequence"/>
</dbReference>
<dbReference type="SUPFAM" id="SSF116965">
    <property type="entry name" value="Hypothetical protein MPN330"/>
    <property type="match status" value="1"/>
</dbReference>